<protein>
    <submittedName>
        <fullName evidence="1">Uncharacterized protein</fullName>
    </submittedName>
</protein>
<dbReference type="Proteomes" id="UP000681967">
    <property type="component" value="Unassembled WGS sequence"/>
</dbReference>
<evidence type="ECO:0000313" key="3">
    <source>
        <dbReference type="Proteomes" id="UP000681967"/>
    </source>
</evidence>
<gene>
    <name evidence="1" type="ORF">BYL167_LOCUS62102</name>
    <name evidence="2" type="ORF">GIL414_LOCUS66021</name>
</gene>
<organism evidence="1 3">
    <name type="scientific">Rotaria magnacalcarata</name>
    <dbReference type="NCBI Taxonomy" id="392030"/>
    <lineage>
        <taxon>Eukaryota</taxon>
        <taxon>Metazoa</taxon>
        <taxon>Spiralia</taxon>
        <taxon>Gnathifera</taxon>
        <taxon>Rotifera</taxon>
        <taxon>Eurotatoria</taxon>
        <taxon>Bdelloidea</taxon>
        <taxon>Philodinida</taxon>
        <taxon>Philodinidae</taxon>
        <taxon>Rotaria</taxon>
    </lineage>
</organism>
<dbReference type="EMBL" id="CAJOBJ010304745">
    <property type="protein sequence ID" value="CAF5163640.1"/>
    <property type="molecule type" value="Genomic_DNA"/>
</dbReference>
<comment type="caution">
    <text evidence="1">The sequence shown here is derived from an EMBL/GenBank/DDBJ whole genome shotgun (WGS) entry which is preliminary data.</text>
</comment>
<accession>A0A8S3ESF0</accession>
<dbReference type="EMBL" id="CAJOBH010233978">
    <property type="protein sequence ID" value="CAF5082524.1"/>
    <property type="molecule type" value="Genomic_DNA"/>
</dbReference>
<evidence type="ECO:0000313" key="2">
    <source>
        <dbReference type="EMBL" id="CAF5163640.1"/>
    </source>
</evidence>
<reference evidence="1" key="1">
    <citation type="submission" date="2021-02" db="EMBL/GenBank/DDBJ databases">
        <authorList>
            <person name="Nowell W R."/>
        </authorList>
    </citation>
    <scope>NUCLEOTIDE SEQUENCE</scope>
</reference>
<proteinExistence type="predicted"/>
<evidence type="ECO:0000313" key="1">
    <source>
        <dbReference type="EMBL" id="CAF5082524.1"/>
    </source>
</evidence>
<dbReference type="AlphaFoldDB" id="A0A8S3ESF0"/>
<sequence length="74" mass="8589">MYFNYILTNYLLYFVFGKKIRSTLIQYVSNIFSKHPQSTSTAINLEDSNAQKTTADDRTYQSACNEDQITLSMM</sequence>
<name>A0A8S3ESF0_9BILA</name>
<dbReference type="Proteomes" id="UP000681720">
    <property type="component" value="Unassembled WGS sequence"/>
</dbReference>